<feature type="non-terminal residue" evidence="1">
    <location>
        <position position="1"/>
    </location>
</feature>
<comment type="caution">
    <text evidence="1">The sequence shown here is derived from an EMBL/GenBank/DDBJ whole genome shotgun (WGS) entry which is preliminary data.</text>
</comment>
<name>A0A8S3ABX6_9BILA</name>
<dbReference type="EMBL" id="CAJOBJ010124641">
    <property type="protein sequence ID" value="CAF4693397.1"/>
    <property type="molecule type" value="Genomic_DNA"/>
</dbReference>
<accession>A0A8S3ABX6</accession>
<evidence type="ECO:0000313" key="2">
    <source>
        <dbReference type="Proteomes" id="UP000681720"/>
    </source>
</evidence>
<dbReference type="AlphaFoldDB" id="A0A8S3ABX6"/>
<evidence type="ECO:0000313" key="1">
    <source>
        <dbReference type="EMBL" id="CAF4693397.1"/>
    </source>
</evidence>
<organism evidence="1 2">
    <name type="scientific">Rotaria magnacalcarata</name>
    <dbReference type="NCBI Taxonomy" id="392030"/>
    <lineage>
        <taxon>Eukaryota</taxon>
        <taxon>Metazoa</taxon>
        <taxon>Spiralia</taxon>
        <taxon>Gnathifera</taxon>
        <taxon>Rotifera</taxon>
        <taxon>Eurotatoria</taxon>
        <taxon>Bdelloidea</taxon>
        <taxon>Philodinida</taxon>
        <taxon>Philodinidae</taxon>
        <taxon>Rotaria</taxon>
    </lineage>
</organism>
<reference evidence="1" key="1">
    <citation type="submission" date="2021-02" db="EMBL/GenBank/DDBJ databases">
        <authorList>
            <person name="Nowell W R."/>
        </authorList>
    </citation>
    <scope>NUCLEOTIDE SEQUENCE</scope>
</reference>
<dbReference type="Proteomes" id="UP000681720">
    <property type="component" value="Unassembled WGS sequence"/>
</dbReference>
<protein>
    <submittedName>
        <fullName evidence="1">Uncharacterized protein</fullName>
    </submittedName>
</protein>
<proteinExistence type="predicted"/>
<gene>
    <name evidence="1" type="ORF">GIL414_LOCUS42770</name>
</gene>
<sequence length="53" mass="6238">YPTYQRSLIEINEQQEILVNKMHDELDATSIENNEKRTSAAKLVEQLISKYKN</sequence>